<dbReference type="Proteomes" id="UP000076925">
    <property type="component" value="Unassembled WGS sequence"/>
</dbReference>
<evidence type="ECO:0000256" key="1">
    <source>
        <dbReference type="SAM" id="Phobius"/>
    </source>
</evidence>
<comment type="caution">
    <text evidence="2">The sequence shown here is derived from an EMBL/GenBank/DDBJ whole genome shotgun (WGS) entry which is preliminary data.</text>
</comment>
<dbReference type="InterPro" id="IPR025478">
    <property type="entry name" value="COP23"/>
</dbReference>
<accession>A0A139WZA3</accession>
<organism evidence="2 3">
    <name type="scientific">Scytonema hofmannii PCC 7110</name>
    <dbReference type="NCBI Taxonomy" id="128403"/>
    <lineage>
        <taxon>Bacteria</taxon>
        <taxon>Bacillati</taxon>
        <taxon>Cyanobacteriota</taxon>
        <taxon>Cyanophyceae</taxon>
        <taxon>Nostocales</taxon>
        <taxon>Scytonemataceae</taxon>
        <taxon>Scytonema</taxon>
    </lineage>
</organism>
<evidence type="ECO:0000313" key="2">
    <source>
        <dbReference type="EMBL" id="KYC37702.1"/>
    </source>
</evidence>
<reference evidence="2 3" key="1">
    <citation type="journal article" date="2013" name="Genome Biol. Evol.">
        <title>Genomes of Stigonematalean cyanobacteria (subsection V) and the evolution of oxygenic photosynthesis from prokaryotes to plastids.</title>
        <authorList>
            <person name="Dagan T."/>
            <person name="Roettger M."/>
            <person name="Stucken K."/>
            <person name="Landan G."/>
            <person name="Koch R."/>
            <person name="Major P."/>
            <person name="Gould S.B."/>
            <person name="Goremykin V.V."/>
            <person name="Rippka R."/>
            <person name="Tandeau de Marsac N."/>
            <person name="Gugger M."/>
            <person name="Lockhart P.J."/>
            <person name="Allen J.F."/>
            <person name="Brune I."/>
            <person name="Maus I."/>
            <person name="Puhler A."/>
            <person name="Martin W.F."/>
        </authorList>
    </citation>
    <scope>NUCLEOTIDE SEQUENCE [LARGE SCALE GENOMIC DNA]</scope>
    <source>
        <strain evidence="2 3">PCC 7110</strain>
    </source>
</reference>
<keyword evidence="1" id="KW-0812">Transmembrane</keyword>
<keyword evidence="1" id="KW-0472">Membrane</keyword>
<gene>
    <name evidence="2" type="ORF">WA1_04060</name>
</gene>
<dbReference type="RefSeq" id="WP_017743344.1">
    <property type="nucleotide sequence ID" value="NZ_KQ976354.1"/>
</dbReference>
<sequence length="205" mass="22472">MSKGKHIFEGANLTTGLIGAAAGIASLVLAYIVATGWTPEMSGFSSKDRFSCTLQPDAQNGGEVWMVMYRNDRGTKPWLRMVNSFGGGWNTLKRCNEIAQRLESFRQDGLVGFSHRFDPKTPNQSVICAITKLDRNNCNLLITLKPNVDGYDSLRRMLEAHRNGTTVDQGSNSSTVSTFPPGSTFISFEDQLAKEDLKAGSDAKK</sequence>
<name>A0A139WZA3_9CYAN</name>
<protein>
    <submittedName>
        <fullName evidence="2">Uncharacterized protein</fullName>
    </submittedName>
</protein>
<dbReference type="OrthoDB" id="515781at2"/>
<feature type="transmembrane region" description="Helical" evidence="1">
    <location>
        <begin position="12"/>
        <end position="37"/>
    </location>
</feature>
<proteinExistence type="predicted"/>
<keyword evidence="3" id="KW-1185">Reference proteome</keyword>
<dbReference type="EMBL" id="ANNX02000045">
    <property type="protein sequence ID" value="KYC37702.1"/>
    <property type="molecule type" value="Genomic_DNA"/>
</dbReference>
<dbReference type="AlphaFoldDB" id="A0A139WZA3"/>
<keyword evidence="1" id="KW-1133">Transmembrane helix</keyword>
<evidence type="ECO:0000313" key="3">
    <source>
        <dbReference type="Proteomes" id="UP000076925"/>
    </source>
</evidence>
<dbReference type="Pfam" id="PF14218">
    <property type="entry name" value="COP23"/>
    <property type="match status" value="1"/>
</dbReference>